<evidence type="ECO:0000256" key="5">
    <source>
        <dbReference type="ARBA" id="ARBA00022777"/>
    </source>
</evidence>
<dbReference type="PANTHER" id="PTHR42878">
    <property type="entry name" value="TWO-COMPONENT HISTIDINE KINASE"/>
    <property type="match status" value="1"/>
</dbReference>
<comment type="catalytic activity">
    <reaction evidence="1">
        <text>ATP + protein L-histidine = ADP + protein N-phospho-L-histidine.</text>
        <dbReference type="EC" id="2.7.13.3"/>
    </reaction>
</comment>
<dbReference type="SMART" id="SM00387">
    <property type="entry name" value="HATPase_c"/>
    <property type="match status" value="1"/>
</dbReference>
<comment type="caution">
    <text evidence="10">The sequence shown here is derived from an EMBL/GenBank/DDBJ whole genome shotgun (WGS) entry which is preliminary data.</text>
</comment>
<feature type="coiled-coil region" evidence="6">
    <location>
        <begin position="99"/>
        <end position="154"/>
    </location>
</feature>
<dbReference type="Proteomes" id="UP001319080">
    <property type="component" value="Unassembled WGS sequence"/>
</dbReference>
<dbReference type="GO" id="GO:0007234">
    <property type="term" value="P:osmosensory signaling via phosphorelay pathway"/>
    <property type="evidence" value="ECO:0007669"/>
    <property type="project" value="TreeGrafter"/>
</dbReference>
<dbReference type="Gene3D" id="3.30.565.10">
    <property type="entry name" value="Histidine kinase-like ATPase, C-terminal domain"/>
    <property type="match status" value="1"/>
</dbReference>
<keyword evidence="6" id="KW-0175">Coiled coil</keyword>
<dbReference type="GO" id="GO:0000156">
    <property type="term" value="F:phosphorelay response regulator activity"/>
    <property type="evidence" value="ECO:0007669"/>
    <property type="project" value="TreeGrafter"/>
</dbReference>
<dbReference type="SUPFAM" id="SSF55874">
    <property type="entry name" value="ATPase domain of HSP90 chaperone/DNA topoisomerase II/histidine kinase"/>
    <property type="match status" value="1"/>
</dbReference>
<evidence type="ECO:0000256" key="1">
    <source>
        <dbReference type="ARBA" id="ARBA00000085"/>
    </source>
</evidence>
<dbReference type="Pfam" id="PF02518">
    <property type="entry name" value="HATPase_c"/>
    <property type="match status" value="1"/>
</dbReference>
<dbReference type="RefSeq" id="WP_254084621.1">
    <property type="nucleotide sequence ID" value="NZ_JAHESE010000010.1"/>
</dbReference>
<evidence type="ECO:0000256" key="7">
    <source>
        <dbReference type="SAM" id="Phobius"/>
    </source>
</evidence>
<keyword evidence="7" id="KW-0472">Membrane</keyword>
<dbReference type="SMART" id="SM00388">
    <property type="entry name" value="HisKA"/>
    <property type="match status" value="1"/>
</dbReference>
<dbReference type="SUPFAM" id="SSF47384">
    <property type="entry name" value="Homodimeric domain of signal transducing histidine kinase"/>
    <property type="match status" value="1"/>
</dbReference>
<evidence type="ECO:0000256" key="4">
    <source>
        <dbReference type="ARBA" id="ARBA00022679"/>
    </source>
</evidence>
<protein>
    <recommendedName>
        <fullName evidence="2">histidine kinase</fullName>
        <ecNumber evidence="2">2.7.13.3</ecNumber>
    </recommendedName>
</protein>
<keyword evidence="3" id="KW-0597">Phosphoprotein</keyword>
<name>A0AAP2E057_9BACT</name>
<feature type="chain" id="PRO_5043055713" description="histidine kinase" evidence="8">
    <location>
        <begin position="23"/>
        <end position="386"/>
    </location>
</feature>
<organism evidence="10 11">
    <name type="scientific">Dawidia cretensis</name>
    <dbReference type="NCBI Taxonomy" id="2782350"/>
    <lineage>
        <taxon>Bacteria</taxon>
        <taxon>Pseudomonadati</taxon>
        <taxon>Bacteroidota</taxon>
        <taxon>Cytophagia</taxon>
        <taxon>Cytophagales</taxon>
        <taxon>Chryseotaleaceae</taxon>
        <taxon>Dawidia</taxon>
    </lineage>
</organism>
<keyword evidence="7" id="KW-1133">Transmembrane helix</keyword>
<dbReference type="Gene3D" id="1.10.287.130">
    <property type="match status" value="1"/>
</dbReference>
<dbReference type="AlphaFoldDB" id="A0AAP2E057"/>
<reference evidence="10 11" key="1">
    <citation type="submission" date="2021-05" db="EMBL/GenBank/DDBJ databases">
        <title>A Polyphasic approach of four new species of the genus Ohtaekwangia: Ohtaekwangia histidinii sp. nov., Ohtaekwangia cretensis sp. nov., Ohtaekwangia indiensis sp. nov., Ohtaekwangia reichenbachii sp. nov. from diverse environment.</title>
        <authorList>
            <person name="Octaviana S."/>
        </authorList>
    </citation>
    <scope>NUCLEOTIDE SEQUENCE [LARGE SCALE GENOMIC DNA]</scope>
    <source>
        <strain evidence="10 11">PWU5</strain>
    </source>
</reference>
<dbReference type="InterPro" id="IPR005467">
    <property type="entry name" value="His_kinase_dom"/>
</dbReference>
<keyword evidence="11" id="KW-1185">Reference proteome</keyword>
<dbReference type="InterPro" id="IPR050351">
    <property type="entry name" value="BphY/WalK/GraS-like"/>
</dbReference>
<dbReference type="InterPro" id="IPR003661">
    <property type="entry name" value="HisK_dim/P_dom"/>
</dbReference>
<dbReference type="GO" id="GO:0030295">
    <property type="term" value="F:protein kinase activator activity"/>
    <property type="evidence" value="ECO:0007669"/>
    <property type="project" value="TreeGrafter"/>
</dbReference>
<proteinExistence type="predicted"/>
<dbReference type="InterPro" id="IPR036890">
    <property type="entry name" value="HATPase_C_sf"/>
</dbReference>
<evidence type="ECO:0000256" key="8">
    <source>
        <dbReference type="SAM" id="SignalP"/>
    </source>
</evidence>
<dbReference type="InterPro" id="IPR004358">
    <property type="entry name" value="Sig_transdc_His_kin-like_C"/>
</dbReference>
<feature type="transmembrane region" description="Helical" evidence="7">
    <location>
        <begin position="73"/>
        <end position="93"/>
    </location>
</feature>
<dbReference type="GO" id="GO:0000155">
    <property type="term" value="F:phosphorelay sensor kinase activity"/>
    <property type="evidence" value="ECO:0007669"/>
    <property type="project" value="InterPro"/>
</dbReference>
<evidence type="ECO:0000313" key="11">
    <source>
        <dbReference type="Proteomes" id="UP001319080"/>
    </source>
</evidence>
<keyword evidence="8" id="KW-0732">Signal</keyword>
<dbReference type="PRINTS" id="PR00344">
    <property type="entry name" value="BCTRLSENSOR"/>
</dbReference>
<evidence type="ECO:0000256" key="3">
    <source>
        <dbReference type="ARBA" id="ARBA00022553"/>
    </source>
</evidence>
<dbReference type="EMBL" id="JAHESE010000010">
    <property type="protein sequence ID" value="MBT1709039.1"/>
    <property type="molecule type" value="Genomic_DNA"/>
</dbReference>
<accession>A0AAP2E057</accession>
<dbReference type="InterPro" id="IPR036097">
    <property type="entry name" value="HisK_dim/P_sf"/>
</dbReference>
<feature type="domain" description="Histidine kinase" evidence="9">
    <location>
        <begin position="172"/>
        <end position="381"/>
    </location>
</feature>
<feature type="signal peptide" evidence="8">
    <location>
        <begin position="1"/>
        <end position="22"/>
    </location>
</feature>
<evidence type="ECO:0000256" key="2">
    <source>
        <dbReference type="ARBA" id="ARBA00012438"/>
    </source>
</evidence>
<dbReference type="InterPro" id="IPR003594">
    <property type="entry name" value="HATPase_dom"/>
</dbReference>
<keyword evidence="4" id="KW-0808">Transferase</keyword>
<evidence type="ECO:0000313" key="10">
    <source>
        <dbReference type="EMBL" id="MBT1709039.1"/>
    </source>
</evidence>
<dbReference type="PANTHER" id="PTHR42878:SF15">
    <property type="entry name" value="BACTERIOPHYTOCHROME"/>
    <property type="match status" value="1"/>
</dbReference>
<sequence>MKTRLTLVLCFLCLLVIVSVNTASPYDSVPSSGNQSNVFTPFVQDSTRQLSRFLEKSRAETREQQTLLDRQRYFTVLAGVITLLMAVLAAINYRSFKREKRLNQNVAEQKEEIRIQAEELTANNAMLTRLNNEIAEQKEEITQINQQQEETIQLRTAELTQAYKELDTFFYRASHDFRRPVTTFLGLVQVARITVKDPSVLELFERVQQTAHHLDRMLVKLQSISDVGLQRLQFTEIDVHDLLHGVFKTFKDDLAQAQIDFRVTVGVTSFYSYPSLVTVILGNLIENCINFRRPDRPNIHVRVYRQADDIVLEVGDNGQGIHPRYHNGIFDMYFRSNENSKGNGLGLYIVKKAVQKLHGTIAFTSVPYEGSVFYVKLPNLPPAEEA</sequence>
<dbReference type="CDD" id="cd00082">
    <property type="entry name" value="HisKA"/>
    <property type="match status" value="1"/>
</dbReference>
<evidence type="ECO:0000256" key="6">
    <source>
        <dbReference type="SAM" id="Coils"/>
    </source>
</evidence>
<gene>
    <name evidence="10" type="ORF">KK062_12430</name>
</gene>
<keyword evidence="5" id="KW-0418">Kinase</keyword>
<dbReference type="EC" id="2.7.13.3" evidence="2"/>
<evidence type="ECO:0000259" key="9">
    <source>
        <dbReference type="PROSITE" id="PS50109"/>
    </source>
</evidence>
<keyword evidence="7" id="KW-0812">Transmembrane</keyword>
<dbReference type="PROSITE" id="PS50109">
    <property type="entry name" value="HIS_KIN"/>
    <property type="match status" value="1"/>
</dbReference>